<accession>A0ABT1CFU8</accession>
<reference evidence="2 3" key="1">
    <citation type="submission" date="2022-06" db="EMBL/GenBank/DDBJ databases">
        <title>Whole-genome of Asaia lannensis strain LMG 27011T.</title>
        <authorList>
            <person name="Sombolestani A."/>
        </authorList>
    </citation>
    <scope>NUCLEOTIDE SEQUENCE [LARGE SCALE GENOMIC DNA]</scope>
    <source>
        <strain evidence="2 3">NBRC 102526</strain>
    </source>
</reference>
<protein>
    <submittedName>
        <fullName evidence="2">Uncharacterized protein</fullName>
    </submittedName>
</protein>
<keyword evidence="1" id="KW-0808">Transferase</keyword>
<sequence length="506" mass="56704">MSEYHKITKLHQIMIVDDGEIPDEIPSELARNIDAARSVYPDAEHRLWSGNQLRNLIAENFDARVLVAYDTLKPYSYKADLGRFALLYLFGGLYVDLGVHLTKPWQIPTEKGVAAFRDVSFSSPAWSALQTGVLWALPERPEFAAAIERIVYNCDKKYYGSNPLYPTGPVPLGRAFLAVMTQRWLAPDADDQFVGECRCATPDSDMLNVTYVSREGTVIGFRSKRLPGDLVHLGLNGSNNYNVMWNNRSIYGEETRLWSADDMSIKISNGAILSDKGIVLSSDHGHPQIFGPHAPLQAGHHVVSVKFTQGSEFDRVRVDLTARGQKAVLKTVIVQSSQLSSEGAFSFPVDLDENQENIEFIVHNLGKFAGAIVAFSIREIRTTTWDSQNTAIQVIGGVRTNAGIRIRRWRKGRVTYGPYVNLNAGSYQLKIYFSADTWFNKVIIDFAAGSDHVAFARVAKKFGDMQQPNMLVVPFSIAEDKEMVEFRLETSRFFFGTLLEYQLIAL</sequence>
<dbReference type="InterPro" id="IPR051706">
    <property type="entry name" value="Glycosyltransferase_domain"/>
</dbReference>
<dbReference type="PANTHER" id="PTHR32385:SF15">
    <property type="entry name" value="INOSITOL PHOSPHOCERAMIDE MANNOSYLTRANSFERASE 1"/>
    <property type="match status" value="1"/>
</dbReference>
<dbReference type="Gene3D" id="3.90.550.20">
    <property type="match status" value="1"/>
</dbReference>
<organism evidence="2 3">
    <name type="scientific">Asaia lannensis NBRC 102526</name>
    <dbReference type="NCBI Taxonomy" id="1307926"/>
    <lineage>
        <taxon>Bacteria</taxon>
        <taxon>Pseudomonadati</taxon>
        <taxon>Pseudomonadota</taxon>
        <taxon>Alphaproteobacteria</taxon>
        <taxon>Acetobacterales</taxon>
        <taxon>Acetobacteraceae</taxon>
        <taxon>Asaia</taxon>
    </lineage>
</organism>
<dbReference type="InterPro" id="IPR007577">
    <property type="entry name" value="GlycoTrfase_DXD_sugar-bd_CS"/>
</dbReference>
<dbReference type="RefSeq" id="WP_252849092.1">
    <property type="nucleotide sequence ID" value="NZ_BAPW01000010.1"/>
</dbReference>
<dbReference type="SUPFAM" id="SSF53448">
    <property type="entry name" value="Nucleotide-diphospho-sugar transferases"/>
    <property type="match status" value="1"/>
</dbReference>
<comment type="caution">
    <text evidence="2">The sequence shown here is derived from an EMBL/GenBank/DDBJ whole genome shotgun (WGS) entry which is preliminary data.</text>
</comment>
<evidence type="ECO:0000256" key="1">
    <source>
        <dbReference type="ARBA" id="ARBA00022679"/>
    </source>
</evidence>
<dbReference type="Proteomes" id="UP001523401">
    <property type="component" value="Unassembled WGS sequence"/>
</dbReference>
<dbReference type="Pfam" id="PF04488">
    <property type="entry name" value="Gly_transf_sug"/>
    <property type="match status" value="1"/>
</dbReference>
<gene>
    <name evidence="2" type="ORF">NF685_06870</name>
</gene>
<evidence type="ECO:0000313" key="2">
    <source>
        <dbReference type="EMBL" id="MCO6159746.1"/>
    </source>
</evidence>
<keyword evidence="3" id="KW-1185">Reference proteome</keyword>
<dbReference type="EMBL" id="JAMXQU010000004">
    <property type="protein sequence ID" value="MCO6159746.1"/>
    <property type="molecule type" value="Genomic_DNA"/>
</dbReference>
<name>A0ABT1CFU8_9PROT</name>
<dbReference type="PANTHER" id="PTHR32385">
    <property type="entry name" value="MANNOSYL PHOSPHORYLINOSITOL CERAMIDE SYNTHASE"/>
    <property type="match status" value="1"/>
</dbReference>
<dbReference type="InterPro" id="IPR029044">
    <property type="entry name" value="Nucleotide-diphossugar_trans"/>
</dbReference>
<proteinExistence type="predicted"/>
<evidence type="ECO:0000313" key="3">
    <source>
        <dbReference type="Proteomes" id="UP001523401"/>
    </source>
</evidence>